<accession>A0A8I0CMT6</accession>
<evidence type="ECO:0000256" key="2">
    <source>
        <dbReference type="SAM" id="SignalP"/>
    </source>
</evidence>
<dbReference type="RefSeq" id="WP_010274102.1">
    <property type="nucleotide sequence ID" value="NZ_AENJ01000442.1"/>
</dbReference>
<reference evidence="3" key="1">
    <citation type="submission" date="2020-08" db="EMBL/GenBank/DDBJ databases">
        <title>Sequencing the genomes of 1000 actinobacteria strains.</title>
        <authorList>
            <person name="Klenk H.-P."/>
        </authorList>
    </citation>
    <scope>NUCLEOTIDE SEQUENCE</scope>
    <source>
        <strain evidence="3">DSM 20582</strain>
    </source>
</reference>
<organism evidence="3 4">
    <name type="scientific">Corynebacterium bovis DSM 20582 = CIP 54.80</name>
    <dbReference type="NCBI Taxonomy" id="927655"/>
    <lineage>
        <taxon>Bacteria</taxon>
        <taxon>Bacillati</taxon>
        <taxon>Actinomycetota</taxon>
        <taxon>Actinomycetes</taxon>
        <taxon>Mycobacteriales</taxon>
        <taxon>Corynebacteriaceae</taxon>
        <taxon>Corynebacterium</taxon>
    </lineage>
</organism>
<keyword evidence="2" id="KW-0732">Signal</keyword>
<feature type="chain" id="PRO_5034705367" evidence="2">
    <location>
        <begin position="28"/>
        <end position="131"/>
    </location>
</feature>
<feature type="region of interest" description="Disordered" evidence="1">
    <location>
        <begin position="62"/>
        <end position="99"/>
    </location>
</feature>
<feature type="signal peptide" evidence="2">
    <location>
        <begin position="1"/>
        <end position="27"/>
    </location>
</feature>
<protein>
    <submittedName>
        <fullName evidence="3">Uncharacterized protein</fullName>
    </submittedName>
</protein>
<evidence type="ECO:0000256" key="1">
    <source>
        <dbReference type="SAM" id="MobiDB-lite"/>
    </source>
</evidence>
<dbReference type="EMBL" id="JACHWT010000005">
    <property type="protein sequence ID" value="MBB3116084.1"/>
    <property type="molecule type" value="Genomic_DNA"/>
</dbReference>
<comment type="caution">
    <text evidence="3">The sequence shown here is derived from an EMBL/GenBank/DDBJ whole genome shotgun (WGS) entry which is preliminary data.</text>
</comment>
<sequence length="131" mass="13020">MKISRMFAASALAAGLAVTATGGAAFAADTTEAPVRTSVPADAPTVPAKPSLDLASLEAVKTSVPKDAPSVPEKPSLDLGSLTGKKSPKGESEQADLVGKRLDNAKKGIEAAKSIVDTLTGIGGLFGFGGN</sequence>
<gene>
    <name evidence="3" type="ORF">FHU32_001311</name>
</gene>
<dbReference type="Proteomes" id="UP000612712">
    <property type="component" value="Unassembled WGS sequence"/>
</dbReference>
<proteinExistence type="predicted"/>
<dbReference type="AlphaFoldDB" id="A0A8I0CMT6"/>
<name>A0A8I0CMT6_9CORY</name>
<evidence type="ECO:0000313" key="3">
    <source>
        <dbReference type="EMBL" id="MBB3116084.1"/>
    </source>
</evidence>
<feature type="compositionally biased region" description="Basic and acidic residues" evidence="1">
    <location>
        <begin position="88"/>
        <end position="99"/>
    </location>
</feature>
<evidence type="ECO:0000313" key="4">
    <source>
        <dbReference type="Proteomes" id="UP000612712"/>
    </source>
</evidence>